<dbReference type="PANTHER" id="PTHR48449">
    <property type="entry name" value="DUF1985 DOMAIN-CONTAINING PROTEIN"/>
    <property type="match status" value="1"/>
</dbReference>
<accession>A0AAD9XCZ2</accession>
<name>A0AAD9XCZ2_9ROSI</name>
<dbReference type="PANTHER" id="PTHR48449:SF1">
    <property type="entry name" value="DUF1985 DOMAIN-CONTAINING PROTEIN"/>
    <property type="match status" value="1"/>
</dbReference>
<comment type="caution">
    <text evidence="1">The sequence shown here is derived from an EMBL/GenBank/DDBJ whole genome shotgun (WGS) entry which is preliminary data.</text>
</comment>
<reference evidence="1" key="1">
    <citation type="journal article" date="2023" name="Plant J.">
        <title>Genome sequences and population genomics provide insights into the demographic history, inbreeding, and mutation load of two 'living fossil' tree species of Dipteronia.</title>
        <authorList>
            <person name="Feng Y."/>
            <person name="Comes H.P."/>
            <person name="Chen J."/>
            <person name="Zhu S."/>
            <person name="Lu R."/>
            <person name="Zhang X."/>
            <person name="Li P."/>
            <person name="Qiu J."/>
            <person name="Olsen K.M."/>
            <person name="Qiu Y."/>
        </authorList>
    </citation>
    <scope>NUCLEOTIDE SEQUENCE</scope>
    <source>
        <strain evidence="1">KIB01</strain>
    </source>
</reference>
<dbReference type="Proteomes" id="UP001280121">
    <property type="component" value="Unassembled WGS sequence"/>
</dbReference>
<protein>
    <submittedName>
        <fullName evidence="1">Uncharacterized protein</fullName>
    </submittedName>
</protein>
<sequence>MTNSLRDSLKTAEGDWYEDKLTRHNHLDALGHIDDALNRVPAEFADEDRHRFIASCFGHFLTMHREMKFSGGIIHMLLLRELQHDGPTDEMQFMLGKHSVRFSKVEFYLITGLRFRVIPDTTKYAAAENGIHQRYFPRADEVLMGVDERFKIPVWQFRQVGDLDAFPWGAHVYRHSIHSFKHALDDRRDGFERRQQDKDADVHTVESYNIYSLSYALLLAKESGGRRVTDLTPRILKWELTKQSRGKKLAKIFKARAPWAEMLNDVREALRKSEEDR</sequence>
<gene>
    <name evidence="1" type="ORF">Ddye_009730</name>
</gene>
<organism evidence="1 2">
    <name type="scientific">Dipteronia dyeriana</name>
    <dbReference type="NCBI Taxonomy" id="168575"/>
    <lineage>
        <taxon>Eukaryota</taxon>
        <taxon>Viridiplantae</taxon>
        <taxon>Streptophyta</taxon>
        <taxon>Embryophyta</taxon>
        <taxon>Tracheophyta</taxon>
        <taxon>Spermatophyta</taxon>
        <taxon>Magnoliopsida</taxon>
        <taxon>eudicotyledons</taxon>
        <taxon>Gunneridae</taxon>
        <taxon>Pentapetalae</taxon>
        <taxon>rosids</taxon>
        <taxon>malvids</taxon>
        <taxon>Sapindales</taxon>
        <taxon>Sapindaceae</taxon>
        <taxon>Hippocastanoideae</taxon>
        <taxon>Acereae</taxon>
        <taxon>Dipteronia</taxon>
    </lineage>
</organism>
<keyword evidence="2" id="KW-1185">Reference proteome</keyword>
<dbReference type="AlphaFoldDB" id="A0AAD9XCZ2"/>
<evidence type="ECO:0000313" key="1">
    <source>
        <dbReference type="EMBL" id="KAK2656678.1"/>
    </source>
</evidence>
<proteinExistence type="predicted"/>
<evidence type="ECO:0000313" key="2">
    <source>
        <dbReference type="Proteomes" id="UP001280121"/>
    </source>
</evidence>
<dbReference type="EMBL" id="JANJYI010000003">
    <property type="protein sequence ID" value="KAK2656678.1"/>
    <property type="molecule type" value="Genomic_DNA"/>
</dbReference>